<organism evidence="1 2">
    <name type="scientific">Aurantiacibacter atlanticus</name>
    <dbReference type="NCBI Taxonomy" id="1648404"/>
    <lineage>
        <taxon>Bacteria</taxon>
        <taxon>Pseudomonadati</taxon>
        <taxon>Pseudomonadota</taxon>
        <taxon>Alphaproteobacteria</taxon>
        <taxon>Sphingomonadales</taxon>
        <taxon>Erythrobacteraceae</taxon>
        <taxon>Aurantiacibacter</taxon>
    </lineage>
</organism>
<dbReference type="STRING" id="1648404.CP97_13135"/>
<reference evidence="1 2" key="1">
    <citation type="journal article" date="2015" name="Int. J. Syst. Evol. Microbiol.">
        <title>Erythrobacter atlanticus sp. nov., a bacterium from ocean sediment able to degrade polycyclic aromatic hydrocarbons.</title>
        <authorList>
            <person name="Zhuang L."/>
            <person name="Liu Y."/>
            <person name="Wang L."/>
            <person name="Wang W."/>
            <person name="Shao Z."/>
        </authorList>
    </citation>
    <scope>NUCLEOTIDE SEQUENCE [LARGE SCALE GENOMIC DNA]</scope>
    <source>
        <strain evidence="2">s21-N3</strain>
    </source>
</reference>
<keyword evidence="2" id="KW-1185">Reference proteome</keyword>
<reference evidence="2" key="2">
    <citation type="submission" date="2015-04" db="EMBL/GenBank/DDBJ databases">
        <title>The complete genome sequence of Erythrobacter sp. s21-N3.</title>
        <authorList>
            <person name="Zhuang L."/>
            <person name="Liu Y."/>
            <person name="Shao Z."/>
        </authorList>
    </citation>
    <scope>NUCLEOTIDE SEQUENCE [LARGE SCALE GENOMIC DNA]</scope>
    <source>
        <strain evidence="2">s21-N3</strain>
    </source>
</reference>
<dbReference type="Proteomes" id="UP000059113">
    <property type="component" value="Chromosome"/>
</dbReference>
<dbReference type="EMBL" id="CP011310">
    <property type="protein sequence ID" value="AKQ42779.1"/>
    <property type="molecule type" value="Genomic_DNA"/>
</dbReference>
<dbReference type="OrthoDB" id="2375320at2"/>
<sequence>MTLNVADLIPKSGPVRTLYCDACKSSMDLTFAAFAEDVSGVHIEILDLPMLECPACDKHYLPDDSIFAVVELHRQALEKGSNVVRSARNKRRPDYKFTDVPFIFDSDDYYYIPGLQRPFDPGFLTPLFFDKTVLSKFDTLPNYEVRFASQSYGTIEMAEDQIPFGINRHGRVIMWLGDVAKLPESEQFYLRSENVASDHSIGSEFYDGQISCIFTEPPMEAVAIKARSALAAAFDVAFSAKLFHLDDELVGTIASLAPPVVDTEKERKHTFDSLNRIFVESLDNGGLEKLLKRLAVKSSSNGSLKRLQAILESKDASGAVATALSPFFVVYDLRIAYSHLTSERKRKELLDTSAERLRVPPKASLDTLYRAVLAQLIDSMNLLKRLLES</sequence>
<evidence type="ECO:0008006" key="3">
    <source>
        <dbReference type="Google" id="ProtNLM"/>
    </source>
</evidence>
<protein>
    <recommendedName>
        <fullName evidence="3">YgiT-type zinc finger protein</fullName>
    </recommendedName>
</protein>
<gene>
    <name evidence="1" type="ORF">CP97_13135</name>
</gene>
<dbReference type="KEGG" id="ery:CP97_13135"/>
<proteinExistence type="predicted"/>
<evidence type="ECO:0000313" key="2">
    <source>
        <dbReference type="Proteomes" id="UP000059113"/>
    </source>
</evidence>
<dbReference type="PATRIC" id="fig|1648404.4.peg.2730"/>
<accession>A0A0H4VIL8</accession>
<name>A0A0H4VIL8_9SPHN</name>
<dbReference type="RefSeq" id="WP_048886321.1">
    <property type="nucleotide sequence ID" value="NZ_CP011310.1"/>
</dbReference>
<dbReference type="AlphaFoldDB" id="A0A0H4VIL8"/>
<evidence type="ECO:0000313" key="1">
    <source>
        <dbReference type="EMBL" id="AKQ42779.1"/>
    </source>
</evidence>